<dbReference type="eggNOG" id="COG3631">
    <property type="taxonomic scope" value="Bacteria"/>
</dbReference>
<comment type="similarity">
    <text evidence="1">Belongs to the orange carotenoid-binding protein family.</text>
</comment>
<feature type="domain" description="OCP N-terminal" evidence="2">
    <location>
        <begin position="8"/>
        <end position="157"/>
    </location>
</feature>
<dbReference type="SUPFAM" id="SSF81930">
    <property type="entry name" value="Orange carotenoid protein, N-terminal domain"/>
    <property type="match status" value="1"/>
</dbReference>
<dbReference type="Proteomes" id="UP000003781">
    <property type="component" value="Unassembled WGS sequence"/>
</dbReference>
<name>A3IWS1_9CHRO</name>
<dbReference type="Gene3D" id="1.10.2090.10">
    <property type="entry name" value="Orange carotenoid-binding protein, N-terminal domain"/>
    <property type="match status" value="1"/>
</dbReference>
<evidence type="ECO:0000259" key="2">
    <source>
        <dbReference type="PROSITE" id="PS51773"/>
    </source>
</evidence>
<keyword evidence="4" id="KW-1185">Reference proteome</keyword>
<dbReference type="EMBL" id="AAXW01000055">
    <property type="protein sequence ID" value="EAZ89076.1"/>
    <property type="molecule type" value="Genomic_DNA"/>
</dbReference>
<dbReference type="InterPro" id="IPR015233">
    <property type="entry name" value="Orange_carotenoid-bd_N"/>
</dbReference>
<keyword evidence="1" id="KW-0042">Antenna complex</keyword>
<dbReference type="RefSeq" id="WP_008277828.1">
    <property type="nucleotide sequence ID" value="NZ_AAXW01000055.1"/>
</dbReference>
<dbReference type="GO" id="GO:0016037">
    <property type="term" value="P:light absorption"/>
    <property type="evidence" value="ECO:0007669"/>
    <property type="project" value="UniProtKB-UniRule"/>
</dbReference>
<dbReference type="Pfam" id="PF09150">
    <property type="entry name" value="Carot_N"/>
    <property type="match status" value="1"/>
</dbReference>
<proteinExistence type="inferred from homology"/>
<keyword evidence="1" id="KW-0472">Membrane</keyword>
<dbReference type="InterPro" id="IPR036917">
    <property type="entry name" value="Orange_carotenoid-bd_N_sf"/>
</dbReference>
<gene>
    <name evidence="3" type="ORF">CY0110_08696</name>
</gene>
<keyword evidence="1" id="KW-0605">Phycobilisome</keyword>
<keyword evidence="1" id="KW-0793">Thylakoid</keyword>
<evidence type="ECO:0000313" key="4">
    <source>
        <dbReference type="Proteomes" id="UP000003781"/>
    </source>
</evidence>
<keyword evidence="1" id="KW-0157">Chromophore</keyword>
<sequence length="157" mass="17496">MALHTEIKSDFNKAVEVFDSFTVDNKLALLWFIYEKMGSSITPAAPNTAEPAIAGGLFEQVGEKSQEEQLQIMRDIVSGTDTEYSHQYGAFSANTKLAFWYFLAKGMVEGLIIPMPDQYDLGKQETEWLGSIESLDFNTQITVLREIADNMGIDPTA</sequence>
<dbReference type="GO" id="GO:0031404">
    <property type="term" value="F:chloride ion binding"/>
    <property type="evidence" value="ECO:0007669"/>
    <property type="project" value="InterPro"/>
</dbReference>
<protein>
    <recommendedName>
        <fullName evidence="2">OCP N-terminal domain-containing protein</fullName>
    </recommendedName>
</protein>
<evidence type="ECO:0000313" key="3">
    <source>
        <dbReference type="EMBL" id="EAZ89076.1"/>
    </source>
</evidence>
<reference evidence="3 4" key="1">
    <citation type="submission" date="2007-03" db="EMBL/GenBank/DDBJ databases">
        <authorList>
            <person name="Stal L."/>
            <person name="Ferriera S."/>
            <person name="Johnson J."/>
            <person name="Kravitz S."/>
            <person name="Beeson K."/>
            <person name="Sutton G."/>
            <person name="Rogers Y.-H."/>
            <person name="Friedman R."/>
            <person name="Frazier M."/>
            <person name="Venter J.C."/>
        </authorList>
    </citation>
    <scope>NUCLEOTIDE SEQUENCE [LARGE SCALE GENOMIC DNA]</scope>
    <source>
        <strain evidence="3 4">CCY0110</strain>
    </source>
</reference>
<dbReference type="AlphaFoldDB" id="A3IWS1"/>
<dbReference type="PROSITE" id="PS51773">
    <property type="entry name" value="OCP_N"/>
    <property type="match status" value="1"/>
</dbReference>
<accession>A3IWS1</accession>
<dbReference type="GO" id="GO:0030089">
    <property type="term" value="C:phycobilisome"/>
    <property type="evidence" value="ECO:0007669"/>
    <property type="project" value="UniProtKB-UniRule"/>
</dbReference>
<dbReference type="OrthoDB" id="511607at2"/>
<organism evidence="3 4">
    <name type="scientific">Crocosphaera chwakensis CCY0110</name>
    <dbReference type="NCBI Taxonomy" id="391612"/>
    <lineage>
        <taxon>Bacteria</taxon>
        <taxon>Bacillati</taxon>
        <taxon>Cyanobacteriota</taxon>
        <taxon>Cyanophyceae</taxon>
        <taxon>Oscillatoriophycideae</taxon>
        <taxon>Chroococcales</taxon>
        <taxon>Aphanothecaceae</taxon>
        <taxon>Crocosphaera</taxon>
        <taxon>Crocosphaera chwakensis</taxon>
    </lineage>
</organism>
<evidence type="ECO:0000256" key="1">
    <source>
        <dbReference type="PROSITE-ProRule" id="PRU01109"/>
    </source>
</evidence>
<comment type="caution">
    <text evidence="3">The sequence shown here is derived from an EMBL/GenBank/DDBJ whole genome shotgun (WGS) entry which is preliminary data.</text>
</comment>